<protein>
    <submittedName>
        <fullName evidence="1">Uncharacterized protein</fullName>
    </submittedName>
</protein>
<gene>
    <name evidence="1" type="ORF">Y1Q_0014648</name>
</gene>
<sequence length="72" mass="8197">MWCSAQEIHRRESLPEGRDGRWIEQISVWESRGSRTADLICSVDRSDKAPFIWTLPSDVLAGIIAEVLKQLS</sequence>
<dbReference type="Proteomes" id="UP000050525">
    <property type="component" value="Unassembled WGS sequence"/>
</dbReference>
<keyword evidence="2" id="KW-1185">Reference proteome</keyword>
<dbReference type="AlphaFoldDB" id="A0A151P819"/>
<evidence type="ECO:0000313" key="2">
    <source>
        <dbReference type="Proteomes" id="UP000050525"/>
    </source>
</evidence>
<reference evidence="1 2" key="1">
    <citation type="journal article" date="2012" name="Genome Biol.">
        <title>Sequencing three crocodilian genomes to illuminate the evolution of archosaurs and amniotes.</title>
        <authorList>
            <person name="St John J.A."/>
            <person name="Braun E.L."/>
            <person name="Isberg S.R."/>
            <person name="Miles L.G."/>
            <person name="Chong A.Y."/>
            <person name="Gongora J."/>
            <person name="Dalzell P."/>
            <person name="Moran C."/>
            <person name="Bed'hom B."/>
            <person name="Abzhanov A."/>
            <person name="Burgess S.C."/>
            <person name="Cooksey A.M."/>
            <person name="Castoe T.A."/>
            <person name="Crawford N.G."/>
            <person name="Densmore L.D."/>
            <person name="Drew J.C."/>
            <person name="Edwards S.V."/>
            <person name="Faircloth B.C."/>
            <person name="Fujita M.K."/>
            <person name="Greenwold M.J."/>
            <person name="Hoffmann F.G."/>
            <person name="Howard J.M."/>
            <person name="Iguchi T."/>
            <person name="Janes D.E."/>
            <person name="Khan S.Y."/>
            <person name="Kohno S."/>
            <person name="de Koning A.J."/>
            <person name="Lance S.L."/>
            <person name="McCarthy F.M."/>
            <person name="McCormack J.E."/>
            <person name="Merchant M.E."/>
            <person name="Peterson D.G."/>
            <person name="Pollock D.D."/>
            <person name="Pourmand N."/>
            <person name="Raney B.J."/>
            <person name="Roessler K.A."/>
            <person name="Sanford J.R."/>
            <person name="Sawyer R.H."/>
            <person name="Schmidt C.J."/>
            <person name="Triplett E.W."/>
            <person name="Tuberville T.D."/>
            <person name="Venegas-Anaya M."/>
            <person name="Howard J.T."/>
            <person name="Jarvis E.D."/>
            <person name="Guillette L.J.Jr."/>
            <person name="Glenn T.C."/>
            <person name="Green R.E."/>
            <person name="Ray D.A."/>
        </authorList>
    </citation>
    <scope>NUCLEOTIDE SEQUENCE [LARGE SCALE GENOMIC DNA]</scope>
    <source>
        <strain evidence="1">KSC_2009_1</strain>
    </source>
</reference>
<name>A0A151P819_ALLMI</name>
<proteinExistence type="predicted"/>
<dbReference type="EMBL" id="AKHW03000629">
    <property type="protein sequence ID" value="KYO45182.1"/>
    <property type="molecule type" value="Genomic_DNA"/>
</dbReference>
<organism evidence="1 2">
    <name type="scientific">Alligator mississippiensis</name>
    <name type="common">American alligator</name>
    <dbReference type="NCBI Taxonomy" id="8496"/>
    <lineage>
        <taxon>Eukaryota</taxon>
        <taxon>Metazoa</taxon>
        <taxon>Chordata</taxon>
        <taxon>Craniata</taxon>
        <taxon>Vertebrata</taxon>
        <taxon>Euteleostomi</taxon>
        <taxon>Archelosauria</taxon>
        <taxon>Archosauria</taxon>
        <taxon>Crocodylia</taxon>
        <taxon>Alligatoridae</taxon>
        <taxon>Alligatorinae</taxon>
        <taxon>Alligator</taxon>
    </lineage>
</organism>
<evidence type="ECO:0000313" key="1">
    <source>
        <dbReference type="EMBL" id="KYO45182.1"/>
    </source>
</evidence>
<accession>A0A151P819</accession>
<comment type="caution">
    <text evidence="1">The sequence shown here is derived from an EMBL/GenBank/DDBJ whole genome shotgun (WGS) entry which is preliminary data.</text>
</comment>